<protein>
    <submittedName>
        <fullName evidence="4">Acyl dehydratase</fullName>
    </submittedName>
</protein>
<dbReference type="PANTHER" id="PTHR43841:SF1">
    <property type="entry name" value="3-HYDROXYACYL-THIOESTER DEHYDRATASE X"/>
    <property type="match status" value="1"/>
</dbReference>
<comment type="similarity">
    <text evidence="1">Belongs to the enoyl-CoA hydratase/isomerase family.</text>
</comment>
<proteinExistence type="inferred from homology"/>
<dbReference type="KEGG" id="serj:SGUI_2853"/>
<dbReference type="Gene3D" id="3.10.129.10">
    <property type="entry name" value="Hotdog Thioesterase"/>
    <property type="match status" value="1"/>
</dbReference>
<keyword evidence="5" id="KW-1185">Reference proteome</keyword>
<organism evidence="4 5">
    <name type="scientific">Serinicoccus hydrothermalis</name>
    <dbReference type="NCBI Taxonomy" id="1758689"/>
    <lineage>
        <taxon>Bacteria</taxon>
        <taxon>Bacillati</taxon>
        <taxon>Actinomycetota</taxon>
        <taxon>Actinomycetes</taxon>
        <taxon>Micrococcales</taxon>
        <taxon>Ornithinimicrobiaceae</taxon>
        <taxon>Serinicoccus</taxon>
    </lineage>
</organism>
<dbReference type="PATRIC" id="fig|1758689.4.peg.2976"/>
<dbReference type="Proteomes" id="UP000092482">
    <property type="component" value="Chromosome"/>
</dbReference>
<dbReference type="InterPro" id="IPR029069">
    <property type="entry name" value="HotDog_dom_sf"/>
</dbReference>
<dbReference type="GO" id="GO:0006633">
    <property type="term" value="P:fatty acid biosynthetic process"/>
    <property type="evidence" value="ECO:0007669"/>
    <property type="project" value="InterPro"/>
</dbReference>
<sequence>MEVELLEGTPSIAAAFATGIATGLRRPGARGELPRRRLVLTGVTQDVARLADFCEVTGGLVEDTVPATWLHVLTFPLQVRLMASRDFPFPMLGMVHVANQMRVHRPVRVDEELTLSSWADSLAPHRKGSTVDLVGEARVGDEVVWEGRSTYLVRGDSPPGTSAPEQEPGAAEQQAPDPAQDATTARQVALWRVPAGQGRAYARVAGDANPIHLSALSAKAFGFPRAIAHGMWTHARVLAALRRRLPERYAVSVTFAKPVLLPSVIVLRRLVSSGPGSYVVTNRDASRVHLSMQVTDLD</sequence>
<reference evidence="4 5" key="1">
    <citation type="submission" date="2016-03" db="EMBL/GenBank/DDBJ databases">
        <title>Shallow-sea hydrothermal system.</title>
        <authorList>
            <person name="Tang K."/>
        </authorList>
    </citation>
    <scope>NUCLEOTIDE SEQUENCE [LARGE SCALE GENOMIC DNA]</scope>
    <source>
        <strain evidence="4 5">JLT9</strain>
    </source>
</reference>
<dbReference type="InterPro" id="IPR003965">
    <property type="entry name" value="Fatty_acid_synthase"/>
</dbReference>
<dbReference type="PANTHER" id="PTHR43841">
    <property type="entry name" value="3-HYDROXYACYL-THIOESTER DEHYDRATASE HTDX-RELATED"/>
    <property type="match status" value="1"/>
</dbReference>
<accession>A0A1B1NFP8</accession>
<dbReference type="PRINTS" id="PR01483">
    <property type="entry name" value="FASYNTHASE"/>
</dbReference>
<evidence type="ECO:0000313" key="5">
    <source>
        <dbReference type="Proteomes" id="UP000092482"/>
    </source>
</evidence>
<evidence type="ECO:0000256" key="1">
    <source>
        <dbReference type="ARBA" id="ARBA00005254"/>
    </source>
</evidence>
<evidence type="ECO:0000256" key="2">
    <source>
        <dbReference type="SAM" id="MobiDB-lite"/>
    </source>
</evidence>
<feature type="region of interest" description="Disordered" evidence="2">
    <location>
        <begin position="151"/>
        <end position="184"/>
    </location>
</feature>
<dbReference type="InterPro" id="IPR002539">
    <property type="entry name" value="MaoC-like_dom"/>
</dbReference>
<dbReference type="AlphaFoldDB" id="A0A1B1NFP8"/>
<evidence type="ECO:0000259" key="3">
    <source>
        <dbReference type="Pfam" id="PF01575"/>
    </source>
</evidence>
<dbReference type="GO" id="GO:0004312">
    <property type="term" value="F:fatty acid synthase activity"/>
    <property type="evidence" value="ECO:0007669"/>
    <property type="project" value="InterPro"/>
</dbReference>
<feature type="domain" description="MaoC-like" evidence="3">
    <location>
        <begin position="181"/>
        <end position="268"/>
    </location>
</feature>
<dbReference type="STRING" id="1758689.SGUI_2853"/>
<name>A0A1B1NFP8_9MICO</name>
<evidence type="ECO:0000313" key="4">
    <source>
        <dbReference type="EMBL" id="ANS80249.1"/>
    </source>
</evidence>
<dbReference type="Pfam" id="PF01575">
    <property type="entry name" value="MaoC_dehydratas"/>
    <property type="match status" value="1"/>
</dbReference>
<dbReference type="GO" id="GO:0005835">
    <property type="term" value="C:fatty acid synthase complex"/>
    <property type="evidence" value="ECO:0007669"/>
    <property type="project" value="InterPro"/>
</dbReference>
<gene>
    <name evidence="4" type="ORF">SGUI_2853</name>
</gene>
<dbReference type="SUPFAM" id="SSF54637">
    <property type="entry name" value="Thioesterase/thiol ester dehydrase-isomerase"/>
    <property type="match status" value="2"/>
</dbReference>
<dbReference type="EMBL" id="CP014989">
    <property type="protein sequence ID" value="ANS80249.1"/>
    <property type="molecule type" value="Genomic_DNA"/>
</dbReference>
<feature type="compositionally biased region" description="Low complexity" evidence="2">
    <location>
        <begin position="163"/>
        <end position="184"/>
    </location>
</feature>